<name>A0ABT6K604_9CYAN</name>
<organism evidence="2 3">
    <name type="scientific">Umezakia ovalisporum FSS-43</name>
    <dbReference type="NCBI Taxonomy" id="2740520"/>
    <lineage>
        <taxon>Bacteria</taxon>
        <taxon>Bacillati</taxon>
        <taxon>Cyanobacteriota</taxon>
        <taxon>Cyanophyceae</taxon>
        <taxon>Nostocales</taxon>
        <taxon>Nodulariaceae</taxon>
        <taxon>Umezakia</taxon>
    </lineage>
</organism>
<feature type="domain" description="SnoaL-like" evidence="1">
    <location>
        <begin position="34"/>
        <end position="128"/>
    </location>
</feature>
<dbReference type="PROSITE" id="PS51257">
    <property type="entry name" value="PROKAR_LIPOPROTEIN"/>
    <property type="match status" value="1"/>
</dbReference>
<keyword evidence="3" id="KW-1185">Reference proteome</keyword>
<evidence type="ECO:0000313" key="3">
    <source>
        <dbReference type="Proteomes" id="UP001159371"/>
    </source>
</evidence>
<protein>
    <submittedName>
        <fullName evidence="2">Nuclear transport factor 2 family protein</fullName>
    </submittedName>
</protein>
<dbReference type="Pfam" id="PF12680">
    <property type="entry name" value="SnoaL_2"/>
    <property type="match status" value="1"/>
</dbReference>
<evidence type="ECO:0000313" key="2">
    <source>
        <dbReference type="EMBL" id="MDH6057520.1"/>
    </source>
</evidence>
<dbReference type="Gene3D" id="3.10.450.50">
    <property type="match status" value="1"/>
</dbReference>
<accession>A0ABT6K604</accession>
<proteinExistence type="predicted"/>
<dbReference type="RefSeq" id="WP_280657154.1">
    <property type="nucleotide sequence ID" value="NZ_JANQDO010000080.1"/>
</dbReference>
<sequence>MKTLLPVLLVVGLGSCRPNGPTTSTREFQALMHRLAEAWTTQNTDAALACFTDDATYTQPPDQQFYQGRAQLKAYFGALKKGTTKRFHHLWFDETTQSGAGEFTFGSTTTRQGVTGVVVVSLHDGRIKTWREYFVKGPLDFDEFIATEGKNWKWHIGNYP</sequence>
<dbReference type="Proteomes" id="UP001159371">
    <property type="component" value="Unassembled WGS sequence"/>
</dbReference>
<dbReference type="SUPFAM" id="SSF54427">
    <property type="entry name" value="NTF2-like"/>
    <property type="match status" value="1"/>
</dbReference>
<dbReference type="InterPro" id="IPR037401">
    <property type="entry name" value="SnoaL-like"/>
</dbReference>
<reference evidence="2 3" key="1">
    <citation type="journal article" date="2023" name="J. Phycol.">
        <title>Chrysosporum ovalisporum is synonymous with the true-branching cyanobacterium Umezakia natans (Nostocales/Aphanizomenonaceae).</title>
        <authorList>
            <person name="McGregor G.B."/>
            <person name="Sendall B.C."/>
            <person name="Niiyama Y."/>
            <person name="Tuji A."/>
            <person name="Willis A."/>
        </authorList>
    </citation>
    <scope>NUCLEOTIDE SEQUENCE [LARGE SCALE GENOMIC DNA]</scope>
    <source>
        <strain evidence="2 3">FSS-43</strain>
    </source>
</reference>
<evidence type="ECO:0000259" key="1">
    <source>
        <dbReference type="Pfam" id="PF12680"/>
    </source>
</evidence>
<gene>
    <name evidence="2" type="ORF">NWP19_12190</name>
</gene>
<comment type="caution">
    <text evidence="2">The sequence shown here is derived from an EMBL/GenBank/DDBJ whole genome shotgun (WGS) entry which is preliminary data.</text>
</comment>
<dbReference type="InterPro" id="IPR032710">
    <property type="entry name" value="NTF2-like_dom_sf"/>
</dbReference>
<dbReference type="EMBL" id="JANQDO010000080">
    <property type="protein sequence ID" value="MDH6057520.1"/>
    <property type="molecule type" value="Genomic_DNA"/>
</dbReference>